<dbReference type="SMART" id="SM00827">
    <property type="entry name" value="PKS_AT"/>
    <property type="match status" value="1"/>
</dbReference>
<sequence length="305" mass="32407">MEYGFAFFPGQGAQHTQMGQALYESSEAARRVFDRASSVADLDVAKLCFESSQEELNRTVNSQIAIFTHSLACYETLKDAGVTFKACAGFSLGEYTALVAAGILSVEDGIRLVRRRGQLMQQAADSMDGCMAAILGLEDEQVEQACASVDGIVFPVNYNCPGQLVIAGERPAVEKAIAACKEAGARRALPLAVSGAFHTSLMAEAAKELRAFAQDLTVHEAVMPIYTNVTGEKLEVTDLPAHLERHMCSPVRWKSLVANGMADGLTTGVEIGPGKTLAGFAKKISKELTVRTAETPEDVAAVAGA</sequence>
<dbReference type="SUPFAM" id="SSF52151">
    <property type="entry name" value="FabD/lysophospholipase-like"/>
    <property type="match status" value="1"/>
</dbReference>
<gene>
    <name evidence="7" type="ORF">B5F17_04185</name>
</gene>
<dbReference type="SUPFAM" id="SSF55048">
    <property type="entry name" value="Probable ACP-binding domain of malonyl-CoA ACP transacylase"/>
    <property type="match status" value="1"/>
</dbReference>
<dbReference type="InterPro" id="IPR001227">
    <property type="entry name" value="Ac_transferase_dom_sf"/>
</dbReference>
<dbReference type="EMBL" id="NFKK01000003">
    <property type="protein sequence ID" value="OUP53792.1"/>
    <property type="molecule type" value="Genomic_DNA"/>
</dbReference>
<dbReference type="FunFam" id="3.30.70.250:FF:000001">
    <property type="entry name" value="Malonyl CoA-acyl carrier protein transacylase"/>
    <property type="match status" value="1"/>
</dbReference>
<feature type="domain" description="Malonyl-CoA:ACP transacylase (MAT)" evidence="6">
    <location>
        <begin position="7"/>
        <end position="305"/>
    </location>
</feature>
<dbReference type="GO" id="GO:0005829">
    <property type="term" value="C:cytosol"/>
    <property type="evidence" value="ECO:0007669"/>
    <property type="project" value="TreeGrafter"/>
</dbReference>
<keyword evidence="2 4" id="KW-0012">Acyltransferase</keyword>
<feature type="active site" evidence="5">
    <location>
        <position position="91"/>
    </location>
</feature>
<evidence type="ECO:0000256" key="2">
    <source>
        <dbReference type="ARBA" id="ARBA00023315"/>
    </source>
</evidence>
<evidence type="ECO:0000256" key="1">
    <source>
        <dbReference type="ARBA" id="ARBA00022679"/>
    </source>
</evidence>
<dbReference type="Gene3D" id="3.30.70.250">
    <property type="entry name" value="Malonyl-CoA ACP transacylase, ACP-binding"/>
    <property type="match status" value="1"/>
</dbReference>
<dbReference type="PANTHER" id="PTHR42681">
    <property type="entry name" value="MALONYL-COA-ACYL CARRIER PROTEIN TRANSACYLASE, MITOCHONDRIAL"/>
    <property type="match status" value="1"/>
</dbReference>
<feature type="active site" evidence="5">
    <location>
        <position position="198"/>
    </location>
</feature>
<dbReference type="NCBIfam" id="TIGR00128">
    <property type="entry name" value="fabD"/>
    <property type="match status" value="1"/>
</dbReference>
<evidence type="ECO:0000256" key="5">
    <source>
        <dbReference type="PIRSR" id="PIRSR000446-1"/>
    </source>
</evidence>
<dbReference type="InterPro" id="IPR016036">
    <property type="entry name" value="Malonyl_transacylase_ACP-bd"/>
</dbReference>
<keyword evidence="1 4" id="KW-0808">Transferase</keyword>
<dbReference type="PIRSF" id="PIRSF000446">
    <property type="entry name" value="Mct"/>
    <property type="match status" value="1"/>
</dbReference>
<name>A0A1Y4LI32_9FIRM</name>
<protein>
    <recommendedName>
        <fullName evidence="4">Malonyl CoA-acyl carrier protein transacylase</fullName>
        <ecNumber evidence="4">2.3.1.39</ecNumber>
    </recommendedName>
</protein>
<dbReference type="InterPro" id="IPR024925">
    <property type="entry name" value="Malonyl_CoA-ACP_transAc"/>
</dbReference>
<evidence type="ECO:0000313" key="8">
    <source>
        <dbReference type="Proteomes" id="UP000195897"/>
    </source>
</evidence>
<dbReference type="Pfam" id="PF00698">
    <property type="entry name" value="Acyl_transf_1"/>
    <property type="match status" value="1"/>
</dbReference>
<dbReference type="AlphaFoldDB" id="A0A1Y4LI32"/>
<dbReference type="EC" id="2.3.1.39" evidence="4"/>
<evidence type="ECO:0000256" key="4">
    <source>
        <dbReference type="PIRNR" id="PIRNR000446"/>
    </source>
</evidence>
<dbReference type="InterPro" id="IPR014043">
    <property type="entry name" value="Acyl_transferase_dom"/>
</dbReference>
<dbReference type="InterPro" id="IPR016035">
    <property type="entry name" value="Acyl_Trfase/lysoPLipase"/>
</dbReference>
<dbReference type="InterPro" id="IPR004410">
    <property type="entry name" value="Malonyl_CoA-ACP_transAc_FabD"/>
</dbReference>
<comment type="catalytic activity">
    <reaction evidence="3 4">
        <text>holo-[ACP] + malonyl-CoA = malonyl-[ACP] + CoA</text>
        <dbReference type="Rhea" id="RHEA:41792"/>
        <dbReference type="Rhea" id="RHEA-COMP:9623"/>
        <dbReference type="Rhea" id="RHEA-COMP:9685"/>
        <dbReference type="ChEBI" id="CHEBI:57287"/>
        <dbReference type="ChEBI" id="CHEBI:57384"/>
        <dbReference type="ChEBI" id="CHEBI:64479"/>
        <dbReference type="ChEBI" id="CHEBI:78449"/>
        <dbReference type="EC" id="2.3.1.39"/>
    </reaction>
</comment>
<organism evidence="7 8">
    <name type="scientific">Butyricicoccus pullicaecorum</name>
    <dbReference type="NCBI Taxonomy" id="501571"/>
    <lineage>
        <taxon>Bacteria</taxon>
        <taxon>Bacillati</taxon>
        <taxon>Bacillota</taxon>
        <taxon>Clostridia</taxon>
        <taxon>Eubacteriales</taxon>
        <taxon>Butyricicoccaceae</taxon>
        <taxon>Butyricicoccus</taxon>
    </lineage>
</organism>
<dbReference type="Proteomes" id="UP000195897">
    <property type="component" value="Unassembled WGS sequence"/>
</dbReference>
<dbReference type="GO" id="GO:0006633">
    <property type="term" value="P:fatty acid biosynthetic process"/>
    <property type="evidence" value="ECO:0007669"/>
    <property type="project" value="TreeGrafter"/>
</dbReference>
<evidence type="ECO:0000313" key="7">
    <source>
        <dbReference type="EMBL" id="OUP53792.1"/>
    </source>
</evidence>
<dbReference type="Gene3D" id="3.40.366.10">
    <property type="entry name" value="Malonyl-Coenzyme A Acyl Carrier Protein, domain 2"/>
    <property type="match status" value="1"/>
</dbReference>
<evidence type="ECO:0000256" key="3">
    <source>
        <dbReference type="ARBA" id="ARBA00048462"/>
    </source>
</evidence>
<evidence type="ECO:0000259" key="6">
    <source>
        <dbReference type="SMART" id="SM00827"/>
    </source>
</evidence>
<dbReference type="GO" id="GO:0004314">
    <property type="term" value="F:[acyl-carrier-protein] S-malonyltransferase activity"/>
    <property type="evidence" value="ECO:0007669"/>
    <property type="project" value="UniProtKB-EC"/>
</dbReference>
<accession>A0A1Y4LI32</accession>
<comment type="caution">
    <text evidence="7">The sequence shown here is derived from an EMBL/GenBank/DDBJ whole genome shotgun (WGS) entry which is preliminary data.</text>
</comment>
<reference evidence="8" key="1">
    <citation type="submission" date="2017-04" db="EMBL/GenBank/DDBJ databases">
        <title>Function of individual gut microbiota members based on whole genome sequencing of pure cultures obtained from chicken caecum.</title>
        <authorList>
            <person name="Medvecky M."/>
            <person name="Cejkova D."/>
            <person name="Polansky O."/>
            <person name="Karasova D."/>
            <person name="Kubasova T."/>
            <person name="Cizek A."/>
            <person name="Rychlik I."/>
        </authorList>
    </citation>
    <scope>NUCLEOTIDE SEQUENCE [LARGE SCALE GENOMIC DNA]</scope>
    <source>
        <strain evidence="8">An180</strain>
    </source>
</reference>
<dbReference type="RefSeq" id="WP_087371148.1">
    <property type="nucleotide sequence ID" value="NZ_NFKK01000003.1"/>
</dbReference>
<comment type="similarity">
    <text evidence="4">Belongs to the fabD family.</text>
</comment>
<dbReference type="InterPro" id="IPR050858">
    <property type="entry name" value="Mal-CoA-ACP_Trans/PKS_FabD"/>
</dbReference>
<dbReference type="PANTHER" id="PTHR42681:SF1">
    <property type="entry name" value="MALONYL-COA-ACYL CARRIER PROTEIN TRANSACYLASE, MITOCHONDRIAL"/>
    <property type="match status" value="1"/>
</dbReference>
<proteinExistence type="inferred from homology"/>